<accession>A0AAV6WJV2</accession>
<feature type="region of interest" description="Disordered" evidence="1">
    <location>
        <begin position="1129"/>
        <end position="1150"/>
    </location>
</feature>
<feature type="region of interest" description="Disordered" evidence="1">
    <location>
        <begin position="276"/>
        <end position="354"/>
    </location>
</feature>
<feature type="compositionally biased region" description="Polar residues" evidence="1">
    <location>
        <begin position="315"/>
        <end position="332"/>
    </location>
</feature>
<dbReference type="PANTHER" id="PTHR33737:SF19">
    <property type="entry name" value="BNAA10G12980D PROTEIN"/>
    <property type="match status" value="1"/>
</dbReference>
<feature type="compositionally biased region" description="Polar residues" evidence="1">
    <location>
        <begin position="1250"/>
        <end position="1260"/>
    </location>
</feature>
<reference evidence="2" key="1">
    <citation type="submission" date="2019-10" db="EMBL/GenBank/DDBJ databases">
        <authorList>
            <person name="Zhang R."/>
            <person name="Pan Y."/>
            <person name="Wang J."/>
            <person name="Ma R."/>
            <person name="Yu S."/>
        </authorList>
    </citation>
    <scope>NUCLEOTIDE SEQUENCE</scope>
    <source>
        <strain evidence="2">LA-IB0</strain>
        <tissue evidence="2">Leaf</tissue>
    </source>
</reference>
<evidence type="ECO:0000313" key="3">
    <source>
        <dbReference type="Proteomes" id="UP000826271"/>
    </source>
</evidence>
<name>A0AAV6WJV2_9LAMI</name>
<feature type="region of interest" description="Disordered" evidence="1">
    <location>
        <begin position="1"/>
        <end position="22"/>
    </location>
</feature>
<organism evidence="2 3">
    <name type="scientific">Buddleja alternifolia</name>
    <dbReference type="NCBI Taxonomy" id="168488"/>
    <lineage>
        <taxon>Eukaryota</taxon>
        <taxon>Viridiplantae</taxon>
        <taxon>Streptophyta</taxon>
        <taxon>Embryophyta</taxon>
        <taxon>Tracheophyta</taxon>
        <taxon>Spermatophyta</taxon>
        <taxon>Magnoliopsida</taxon>
        <taxon>eudicotyledons</taxon>
        <taxon>Gunneridae</taxon>
        <taxon>Pentapetalae</taxon>
        <taxon>asterids</taxon>
        <taxon>lamiids</taxon>
        <taxon>Lamiales</taxon>
        <taxon>Scrophulariaceae</taxon>
        <taxon>Buddlejeae</taxon>
        <taxon>Buddleja</taxon>
    </lineage>
</organism>
<feature type="region of interest" description="Disordered" evidence="1">
    <location>
        <begin position="1214"/>
        <end position="1260"/>
    </location>
</feature>
<dbReference type="InterPro" id="IPR045882">
    <property type="entry name" value="GPT1/2"/>
</dbReference>
<gene>
    <name evidence="2" type="ORF">BUALT_Bualt13G0081900</name>
</gene>
<feature type="region of interest" description="Disordered" evidence="1">
    <location>
        <begin position="424"/>
        <end position="454"/>
    </location>
</feature>
<dbReference type="PANTHER" id="PTHR33737">
    <property type="entry name" value="OS05G0121800 PROTEIN"/>
    <property type="match status" value="1"/>
</dbReference>
<sequence>MMKKMRSDLKNGAPVNSTKRSVALERVRELASPCSASHEDSCFKENINIKSDTPKLAMEPLQMKKKKKGGGYNLRKSLAWDRAFFTEEGVLDPLELSLISGASCGEGLPFISEDTPAKNNPLEGLLDEDLGRDRRKNFLSSNSDSSSSEPVISTSPSSHKVSARAGSKSRSRCGDCPRPLPTSSYPSHVNVSKAAAKNLKLLKVPGSKAVLNPLCTTTNSNILTDKRLKEPANASKAASRELKLPKIPVSKAVRSPVCPAESTILRANIVKHNQIAQPDFNTHKNAGLKSSSESPRTTQNASKASSLVSAHHSARNSGNTSLKRYSSVNASSGMVDKAKNSGPRMISDNMTPARVHSSEIEDKLTTFAAPCSESAFVSGRTMQPSQNQSVKPSGLRMPSPSLSFFGQPKASVLYKLSSRTTHTDVCGSQRPGSLISRDNSRRTPKVDNIPESTSSCGRAVGSNSGCLAPCHVNVVSHDIIKSNSEVNSLQVGMTEVYDAFNSDPIDNKFFKGSSYVFDGHDQDLSKKSKNRRTSREEAELQKIDNEVPSQSVNCEQLMDDKSCPVKIELPGSGWRNPELISEQSYALHESETRISIIEPRKEQNTCNLLILNQGAIKGTQCEDVFDDRRQGSLELQSDMEEMCKPDFCESGREETDQLIYSPREMDKRTHQDENALKTDDGAGEQLGVSQQSGTWSSGIGAAEALEHRRVKAKSSYLESKHQNADLLKEAIFMDVMTDKLLAGEAHTQDAVRASIIGSCKNNINLISELGYGTKQPGKDLEVQSVCRKGEVELLGKVEFNTSDKLLPNNQICIRKSQEEENIEKPLFVLPDRKAGNRLIDTKMARTESFAEMHDCNIDKDKMMKQPLVSTEFYSSDCHLSSKSHNNLINTTFSNDGIDRGKANCDASSSETMMSMVAVDERWQDDNNLISNEPIIGPANENLSISLYQDTQTMEIDYCSSFPESRLHKVSQKNILGKLTDTGPMLEDGCGNNLLASTMPLKEGGSNMDNLRNIGDSGTVLVHSPENNMLNKCCFRQPEYLAYPDDIVSEDIVHTTDGLHFENYLRTESSASEESYTDNALGSMEDSVTGKNEIHVGSLTDSSISAHDSPLNCNDAYGTDGLSCIVDTTRDPSRVEPFPETTKSEVSEDANSSVSELHTELNKDNVEVALAQNNKDDDGLNENSRTLVIPKNAVPFSDEWLAAIEAAGEDILTKKSGAVQNSPTEKSLPEPSPWSPVKKKNNQIGPFDCTKFTNILPSDSN</sequence>
<dbReference type="GO" id="GO:0008017">
    <property type="term" value="F:microtubule binding"/>
    <property type="evidence" value="ECO:0007669"/>
    <property type="project" value="InterPro"/>
</dbReference>
<proteinExistence type="predicted"/>
<evidence type="ECO:0000256" key="1">
    <source>
        <dbReference type="SAM" id="MobiDB-lite"/>
    </source>
</evidence>
<protein>
    <submittedName>
        <fullName evidence="2">Uncharacterized protein</fullName>
    </submittedName>
</protein>
<feature type="region of interest" description="Disordered" evidence="1">
    <location>
        <begin position="110"/>
        <end position="187"/>
    </location>
</feature>
<evidence type="ECO:0000313" key="2">
    <source>
        <dbReference type="EMBL" id="KAG8371381.1"/>
    </source>
</evidence>
<dbReference type="Proteomes" id="UP000826271">
    <property type="component" value="Unassembled WGS sequence"/>
</dbReference>
<feature type="compositionally biased region" description="Low complexity" evidence="1">
    <location>
        <begin position="140"/>
        <end position="158"/>
    </location>
</feature>
<dbReference type="EMBL" id="WHWC01000013">
    <property type="protein sequence ID" value="KAG8371381.1"/>
    <property type="molecule type" value="Genomic_DNA"/>
</dbReference>
<keyword evidence="3" id="KW-1185">Reference proteome</keyword>
<comment type="caution">
    <text evidence="2">The sequence shown here is derived from an EMBL/GenBank/DDBJ whole genome shotgun (WGS) entry which is preliminary data.</text>
</comment>
<dbReference type="AlphaFoldDB" id="A0AAV6WJV2"/>
<feature type="compositionally biased region" description="Polar residues" evidence="1">
    <location>
        <begin position="276"/>
        <end position="308"/>
    </location>
</feature>